<comment type="caution">
    <text evidence="2">The sequence shown here is derived from an EMBL/GenBank/DDBJ whole genome shotgun (WGS) entry which is preliminary data.</text>
</comment>
<reference evidence="2 3" key="1">
    <citation type="submission" date="2019-02" db="EMBL/GenBank/DDBJ databases">
        <title>Deep-cultivation of Planctomycetes and their phenomic and genomic characterization uncovers novel biology.</title>
        <authorList>
            <person name="Wiegand S."/>
            <person name="Jogler M."/>
            <person name="Boedeker C."/>
            <person name="Pinto D."/>
            <person name="Vollmers J."/>
            <person name="Rivas-Marin E."/>
            <person name="Kohn T."/>
            <person name="Peeters S.H."/>
            <person name="Heuer A."/>
            <person name="Rast P."/>
            <person name="Oberbeckmann S."/>
            <person name="Bunk B."/>
            <person name="Jeske O."/>
            <person name="Meyerdierks A."/>
            <person name="Storesund J.E."/>
            <person name="Kallscheuer N."/>
            <person name="Luecker S."/>
            <person name="Lage O.M."/>
            <person name="Pohl T."/>
            <person name="Merkel B.J."/>
            <person name="Hornburger P."/>
            <person name="Mueller R.-W."/>
            <person name="Bruemmer F."/>
            <person name="Labrenz M."/>
            <person name="Spormann A.M."/>
            <person name="Op Den Camp H."/>
            <person name="Overmann J."/>
            <person name="Amann R."/>
            <person name="Jetten M.S.M."/>
            <person name="Mascher T."/>
            <person name="Medema M.H."/>
            <person name="Devos D.P."/>
            <person name="Kaster A.-K."/>
            <person name="Ovreas L."/>
            <person name="Rohde M."/>
            <person name="Galperin M.Y."/>
            <person name="Jogler C."/>
        </authorList>
    </citation>
    <scope>NUCLEOTIDE SEQUENCE [LARGE SCALE GENOMIC DNA]</scope>
    <source>
        <strain evidence="2 3">KOR42</strain>
    </source>
</reference>
<feature type="compositionally biased region" description="Basic and acidic residues" evidence="1">
    <location>
        <begin position="145"/>
        <end position="157"/>
    </location>
</feature>
<dbReference type="EMBL" id="SIHI01000001">
    <property type="protein sequence ID" value="TWT57700.1"/>
    <property type="molecule type" value="Genomic_DNA"/>
</dbReference>
<feature type="region of interest" description="Disordered" evidence="1">
    <location>
        <begin position="130"/>
        <end position="157"/>
    </location>
</feature>
<feature type="region of interest" description="Disordered" evidence="1">
    <location>
        <begin position="347"/>
        <end position="369"/>
    </location>
</feature>
<evidence type="ECO:0000313" key="3">
    <source>
        <dbReference type="Proteomes" id="UP000317243"/>
    </source>
</evidence>
<sequence length="388" mass="43950">MSRTSHAPLPGQIDFEAAFAAADAKAEAAERRREFRRELIRSLGLSENVERLLLAMESLANQIGWVDDDGNTYLDPSKEELATEMDCAVSTVKRNWKIAERLGYLSIEQVPGKTNIFTIAWPNIFEDVSAQHSSRGSTRGRTRGRTREVRRGTTEGVHRGGRFRYETAETLPSEGTHQGVQEGSHKGALHEFMNHEYENEFMKDGVSEISQEKKTRPESASRPKPVPPPASSPPDLPKKRAFSLATVSQKRSAIEPEELKDPRIVEELWQLCLKHPMTREKYRDVERHRLLFFQLASLIARKSGKLASPIGFFHCLLGQGLEAIAKQVDDEHDLAWAKKALRSLDPHAIANTRSPPASAAQEDYAQERSFEQMRAEQMRRLREEFPVK</sequence>
<proteinExistence type="predicted"/>
<gene>
    <name evidence="2" type="ORF">KOR42_10640</name>
</gene>
<accession>A0A5C5X4A2</accession>
<dbReference type="Proteomes" id="UP000317243">
    <property type="component" value="Unassembled WGS sequence"/>
</dbReference>
<name>A0A5C5X4A2_9PLAN</name>
<keyword evidence="3" id="KW-1185">Reference proteome</keyword>
<feature type="region of interest" description="Disordered" evidence="1">
    <location>
        <begin position="209"/>
        <end position="238"/>
    </location>
</feature>
<evidence type="ECO:0000256" key="1">
    <source>
        <dbReference type="SAM" id="MobiDB-lite"/>
    </source>
</evidence>
<feature type="compositionally biased region" description="Basic and acidic residues" evidence="1">
    <location>
        <begin position="209"/>
        <end position="221"/>
    </location>
</feature>
<evidence type="ECO:0000313" key="2">
    <source>
        <dbReference type="EMBL" id="TWT57700.1"/>
    </source>
</evidence>
<feature type="compositionally biased region" description="Pro residues" evidence="1">
    <location>
        <begin position="224"/>
        <end position="235"/>
    </location>
</feature>
<dbReference type="AlphaFoldDB" id="A0A5C5X4A2"/>
<organism evidence="2 3">
    <name type="scientific">Thalassoglobus neptunius</name>
    <dbReference type="NCBI Taxonomy" id="1938619"/>
    <lineage>
        <taxon>Bacteria</taxon>
        <taxon>Pseudomonadati</taxon>
        <taxon>Planctomycetota</taxon>
        <taxon>Planctomycetia</taxon>
        <taxon>Planctomycetales</taxon>
        <taxon>Planctomycetaceae</taxon>
        <taxon>Thalassoglobus</taxon>
    </lineage>
</organism>
<protein>
    <submittedName>
        <fullName evidence="2">Uncharacterized protein</fullName>
    </submittedName>
</protein>